<feature type="region of interest" description="Disordered" evidence="3">
    <location>
        <begin position="29"/>
        <end position="59"/>
    </location>
</feature>
<feature type="signal peptide" evidence="4">
    <location>
        <begin position="1"/>
        <end position="20"/>
    </location>
</feature>
<dbReference type="InterPro" id="IPR004843">
    <property type="entry name" value="Calcineurin-like_PHP"/>
</dbReference>
<dbReference type="Pfam" id="PF00149">
    <property type="entry name" value="Metallophos"/>
    <property type="match status" value="1"/>
</dbReference>
<dbReference type="Pfam" id="PF19272">
    <property type="entry name" value="ASMase_C"/>
    <property type="match status" value="1"/>
</dbReference>
<name>A0A8T1WU31_9STRA</name>
<reference evidence="7" key="1">
    <citation type="submission" date="2021-02" db="EMBL/GenBank/DDBJ databases">
        <authorList>
            <person name="Palmer J.M."/>
        </authorList>
    </citation>
    <scope>NUCLEOTIDE SEQUENCE</scope>
    <source>
        <strain evidence="7">SCRP23</strain>
    </source>
</reference>
<keyword evidence="1" id="KW-0378">Hydrolase</keyword>
<dbReference type="InterPro" id="IPR045473">
    <property type="entry name" value="ASM_C"/>
</dbReference>
<evidence type="ECO:0000256" key="1">
    <source>
        <dbReference type="ARBA" id="ARBA00022801"/>
    </source>
</evidence>
<comment type="caution">
    <text evidence="7">The sequence shown here is derived from an EMBL/GenBank/DDBJ whole genome shotgun (WGS) entry which is preliminary data.</text>
</comment>
<proteinExistence type="predicted"/>
<accession>A0A8T1WU31</accession>
<feature type="chain" id="PRO_5035805318" evidence="4">
    <location>
        <begin position="21"/>
        <end position="506"/>
    </location>
</feature>
<keyword evidence="8" id="KW-1185">Reference proteome</keyword>
<evidence type="ECO:0000313" key="8">
    <source>
        <dbReference type="Proteomes" id="UP000693981"/>
    </source>
</evidence>
<feature type="compositionally biased region" description="Gly residues" evidence="3">
    <location>
        <begin position="43"/>
        <end position="54"/>
    </location>
</feature>
<dbReference type="EMBL" id="JAGDFL010000105">
    <property type="protein sequence ID" value="KAG7397642.1"/>
    <property type="molecule type" value="Genomic_DNA"/>
</dbReference>
<evidence type="ECO:0000259" key="5">
    <source>
        <dbReference type="Pfam" id="PF00149"/>
    </source>
</evidence>
<sequence>MRPSLLLSTCLLLTITPAEASLRTGTITSTSVKDSSGSQGQTGTVGTGSTGSGSVGSSAGDGDVGVKRILHFSDIHLNISESSSDIPIQYGNDAPISLLTSALEYAQQVLPDPDFFLYTGDYVVHDDPSEEYAAEAVKVSVETMAKYFPEVASRPQAATAILGNTDTSPDYAMNVTDPDTEENPSIQAVSGAWNDSLTDSNLRFFNARGYLAYELDEKLVVLTLNTVPYSPKHTPNATTDNTDPFGQFQWLNSSLEGLRNSSKFAYIVGHIPPIIDAQDGSPMWEASYIDSYKKIVTKYADVVKAQIFGHTHSIEFRLPLTSDMESQDPEDVITADDNNSTDSSHVVPLFTAAAISPIFYSNPAFMVWDYHATTYELLDFTVYGTNISSDNEAGLDWHQIFKASTAYNVSSLSWSELNNFIVVAADDSEIVEQYYYNSQAQSYEQNSCEDSVCLTWYLCSMMWWSTPEDYTACLAAGSRITATSEASPALFSVAGLLLPTILALWV</sequence>
<dbReference type="AlphaFoldDB" id="A0A8T1WU31"/>
<dbReference type="PANTHER" id="PTHR10340">
    <property type="entry name" value="SPHINGOMYELIN PHOSPHODIESTERASE"/>
    <property type="match status" value="1"/>
</dbReference>
<evidence type="ECO:0000256" key="4">
    <source>
        <dbReference type="SAM" id="SignalP"/>
    </source>
</evidence>
<evidence type="ECO:0000313" key="7">
    <source>
        <dbReference type="EMBL" id="KAG7397642.1"/>
    </source>
</evidence>
<dbReference type="GO" id="GO:0016787">
    <property type="term" value="F:hydrolase activity"/>
    <property type="evidence" value="ECO:0007669"/>
    <property type="project" value="UniProtKB-KW"/>
</dbReference>
<keyword evidence="4" id="KW-0732">Signal</keyword>
<gene>
    <name evidence="7" type="primary">SMPDL3A_1</name>
    <name evidence="7" type="ORF">PHYBOEH_000401</name>
</gene>
<feature type="domain" description="Calcineurin-like phosphoesterase" evidence="5">
    <location>
        <begin position="68"/>
        <end position="312"/>
    </location>
</feature>
<keyword evidence="2" id="KW-0325">Glycoprotein</keyword>
<protein>
    <submittedName>
        <fullName evidence="7">Acid sphingomyelinase-like phosphodiesterase 3a</fullName>
    </submittedName>
</protein>
<evidence type="ECO:0000256" key="2">
    <source>
        <dbReference type="ARBA" id="ARBA00023180"/>
    </source>
</evidence>
<evidence type="ECO:0000256" key="3">
    <source>
        <dbReference type="SAM" id="MobiDB-lite"/>
    </source>
</evidence>
<dbReference type="PANTHER" id="PTHR10340:SF57">
    <property type="entry name" value="METALLOPHOS DOMAIN-CONTAINING PROTEIN"/>
    <property type="match status" value="1"/>
</dbReference>
<evidence type="ECO:0000259" key="6">
    <source>
        <dbReference type="Pfam" id="PF19272"/>
    </source>
</evidence>
<dbReference type="OrthoDB" id="348678at2759"/>
<feature type="domain" description="Sphingomyelin phosphodiesterase C-terminal" evidence="6">
    <location>
        <begin position="342"/>
        <end position="475"/>
    </location>
</feature>
<dbReference type="Proteomes" id="UP000693981">
    <property type="component" value="Unassembled WGS sequence"/>
</dbReference>
<organism evidence="7 8">
    <name type="scientific">Phytophthora boehmeriae</name>
    <dbReference type="NCBI Taxonomy" id="109152"/>
    <lineage>
        <taxon>Eukaryota</taxon>
        <taxon>Sar</taxon>
        <taxon>Stramenopiles</taxon>
        <taxon>Oomycota</taxon>
        <taxon>Peronosporomycetes</taxon>
        <taxon>Peronosporales</taxon>
        <taxon>Peronosporaceae</taxon>
        <taxon>Phytophthora</taxon>
    </lineage>
</organism>